<dbReference type="GO" id="GO:0006107">
    <property type="term" value="P:oxaloacetate metabolic process"/>
    <property type="evidence" value="ECO:0007669"/>
    <property type="project" value="TreeGrafter"/>
</dbReference>
<dbReference type="PATRIC" id="fig|1273125.3.peg.1028"/>
<accession>R7WQG8</accession>
<dbReference type="SUPFAM" id="SSF51621">
    <property type="entry name" value="Phosphoenolpyruvate/pyruvate domain"/>
    <property type="match status" value="1"/>
</dbReference>
<comment type="caution">
    <text evidence="4">The sequence shown here is derived from an EMBL/GenBank/DDBJ whole genome shotgun (WGS) entry which is preliminary data.</text>
</comment>
<evidence type="ECO:0000256" key="2">
    <source>
        <dbReference type="ARBA" id="ARBA00022723"/>
    </source>
</evidence>
<dbReference type="GO" id="GO:0000287">
    <property type="term" value="F:magnesium ion binding"/>
    <property type="evidence" value="ECO:0007669"/>
    <property type="project" value="TreeGrafter"/>
</dbReference>
<dbReference type="EMBL" id="APMY01000032">
    <property type="protein sequence ID" value="EOM77562.1"/>
    <property type="molecule type" value="Genomic_DNA"/>
</dbReference>
<gene>
    <name evidence="4" type="ORF">Rrhod_1067</name>
</gene>
<reference evidence="4 5" key="1">
    <citation type="journal article" date="2013" name="Genome Announc.">
        <title>Draft Genome Sequence of Rhodococcus rhodnii Strain LMG5362, a Symbiont of Rhodnius prolixus (Hemiptera, Reduviidae, Triatominae), the Principle Vector of Trypanosoma cruzi.</title>
        <authorList>
            <person name="Pachebat J.A."/>
            <person name="van Keulen G."/>
            <person name="Whitten M.M."/>
            <person name="Girdwood S."/>
            <person name="Del Sol R."/>
            <person name="Dyson P.J."/>
            <person name="Facey P.D."/>
        </authorList>
    </citation>
    <scope>NUCLEOTIDE SEQUENCE [LARGE SCALE GENOMIC DNA]</scope>
    <source>
        <strain evidence="4 5">LMG 5362</strain>
    </source>
</reference>
<dbReference type="GO" id="GO:0003824">
    <property type="term" value="F:catalytic activity"/>
    <property type="evidence" value="ECO:0007669"/>
    <property type="project" value="InterPro"/>
</dbReference>
<dbReference type="InterPro" id="IPR015813">
    <property type="entry name" value="Pyrv/PenolPyrv_kinase-like_dom"/>
</dbReference>
<dbReference type="PANTHER" id="PTHR32308">
    <property type="entry name" value="LYASE BETA SUBUNIT, PUTATIVE (AFU_ORTHOLOGUE AFUA_4G13030)-RELATED"/>
    <property type="match status" value="1"/>
</dbReference>
<sequence>MTSQPPRTHLSDDALSRIDALLEPVDTALARDYPGDDPQGQPLHTVYVSAADASPDTPREWGTQALDLVERTTSALTALSDDAVVDLVRETLTRRPVADLRIDFEDGYGWRGNAVEDDAARAAGATLATLAADPAGPRSLGIRAKGLAPHERARGIRTLELVLDGAGGVPAGFVFTVPKLRAPEQVPAVVALCEALEQAHGLPERSLRFELQIESPQAVIAADGTVTVAKAIHLADGRATGLHYGTYDYSAACGIASKFQSLDHPVADHAKAVMLVAAAQTGVWVSDGSTQVTPQGTDDEIRRAIDRHFRLVTRSLERGYYQGWDMHPGHLATRYLANFVFFRDALSAAAPRLQAYLDRQGGAVMDEPATAQALAAVVLRGLAAGAFTADDVLALAPACTEDTLTDLLTRSIAPNISA</sequence>
<proteinExistence type="predicted"/>
<keyword evidence="2" id="KW-0479">Metal-binding</keyword>
<dbReference type="Pfam" id="PF22484">
    <property type="entry name" value="DUF6986"/>
    <property type="match status" value="1"/>
</dbReference>
<dbReference type="eggNOG" id="COG2301">
    <property type="taxonomic scope" value="Bacteria"/>
</dbReference>
<dbReference type="InterPro" id="IPR054255">
    <property type="entry name" value="DUF6986"/>
</dbReference>
<dbReference type="RefSeq" id="WP_010837134.1">
    <property type="nucleotide sequence ID" value="NZ_APMY01000032.1"/>
</dbReference>
<keyword evidence="5" id="KW-1185">Reference proteome</keyword>
<dbReference type="AlphaFoldDB" id="R7WQG8"/>
<comment type="cofactor">
    <cofactor evidence="1">
        <name>Mg(2+)</name>
        <dbReference type="ChEBI" id="CHEBI:18420"/>
    </cofactor>
</comment>
<evidence type="ECO:0000313" key="4">
    <source>
        <dbReference type="EMBL" id="EOM77562.1"/>
    </source>
</evidence>
<evidence type="ECO:0000256" key="1">
    <source>
        <dbReference type="ARBA" id="ARBA00001946"/>
    </source>
</evidence>
<organism evidence="4 5">
    <name type="scientific">Rhodococcus rhodnii LMG 5362</name>
    <dbReference type="NCBI Taxonomy" id="1273125"/>
    <lineage>
        <taxon>Bacteria</taxon>
        <taxon>Bacillati</taxon>
        <taxon>Actinomycetota</taxon>
        <taxon>Actinomycetes</taxon>
        <taxon>Mycobacteriales</taxon>
        <taxon>Nocardiaceae</taxon>
        <taxon>Rhodococcus</taxon>
    </lineage>
</organism>
<dbReference type="Gene3D" id="3.20.20.60">
    <property type="entry name" value="Phosphoenolpyruvate-binding domains"/>
    <property type="match status" value="1"/>
</dbReference>
<evidence type="ECO:0000256" key="3">
    <source>
        <dbReference type="ARBA" id="ARBA00022842"/>
    </source>
</evidence>
<dbReference type="Proteomes" id="UP000013525">
    <property type="component" value="Unassembled WGS sequence"/>
</dbReference>
<dbReference type="PANTHER" id="PTHR32308:SF10">
    <property type="entry name" value="CITRATE LYASE SUBUNIT BETA"/>
    <property type="match status" value="1"/>
</dbReference>
<dbReference type="InterPro" id="IPR040442">
    <property type="entry name" value="Pyrv_kinase-like_dom_sf"/>
</dbReference>
<protein>
    <submittedName>
        <fullName evidence="4">Uncharacterized protein</fullName>
    </submittedName>
</protein>
<name>R7WQG8_9NOCA</name>
<keyword evidence="3" id="KW-0460">Magnesium</keyword>
<evidence type="ECO:0000313" key="5">
    <source>
        <dbReference type="Proteomes" id="UP000013525"/>
    </source>
</evidence>